<keyword evidence="1 3" id="KW-0853">WD repeat</keyword>
<feature type="repeat" description="WD" evidence="3">
    <location>
        <begin position="211"/>
        <end position="244"/>
    </location>
</feature>
<reference evidence="5 6" key="1">
    <citation type="submission" date="2014-04" db="EMBL/GenBank/DDBJ databases">
        <title>A new species of microsporidia sheds light on the evolution of extreme parasitism.</title>
        <authorList>
            <person name="Haag K.L."/>
            <person name="James T.Y."/>
            <person name="Larsson R."/>
            <person name="Schaer T.M."/>
            <person name="Refardt D."/>
            <person name="Pombert J.-F."/>
            <person name="Ebert D."/>
        </authorList>
    </citation>
    <scope>NUCLEOTIDE SEQUENCE [LARGE SCALE GENOMIC DNA]</scope>
    <source>
        <strain evidence="5 6">UGP3</strain>
        <tissue evidence="5">Spores</tissue>
    </source>
</reference>
<keyword evidence="2" id="KW-0677">Repeat</keyword>
<dbReference type="InterPro" id="IPR051179">
    <property type="entry name" value="WD_repeat_multifunction"/>
</dbReference>
<dbReference type="HOGENOM" id="CLU_000288_57_9_1"/>
<keyword evidence="6" id="KW-1185">Reference proteome</keyword>
<dbReference type="InterPro" id="IPR036322">
    <property type="entry name" value="WD40_repeat_dom_sf"/>
</dbReference>
<dbReference type="PROSITE" id="PS00678">
    <property type="entry name" value="WD_REPEATS_1"/>
    <property type="match status" value="1"/>
</dbReference>
<dbReference type="PROSITE" id="PS50082">
    <property type="entry name" value="WD_REPEATS_2"/>
    <property type="match status" value="4"/>
</dbReference>
<dbReference type="PANTHER" id="PTHR19857">
    <property type="entry name" value="MITOCHONDRIAL DIVISION PROTEIN 1-RELATED"/>
    <property type="match status" value="1"/>
</dbReference>
<dbReference type="InterPro" id="IPR015943">
    <property type="entry name" value="WD40/YVTN_repeat-like_dom_sf"/>
</dbReference>
<gene>
    <name evidence="5" type="ORF">DI09_9p190</name>
</gene>
<dbReference type="OrthoDB" id="7875889at2759"/>
<evidence type="ECO:0000256" key="1">
    <source>
        <dbReference type="ARBA" id="ARBA00022574"/>
    </source>
</evidence>
<dbReference type="PANTHER" id="PTHR19857:SF8">
    <property type="entry name" value="ANGIO-ASSOCIATED MIGRATORY CELL PROTEIN"/>
    <property type="match status" value="1"/>
</dbReference>
<dbReference type="SUPFAM" id="SSF50978">
    <property type="entry name" value="WD40 repeat-like"/>
    <property type="match status" value="1"/>
</dbReference>
<dbReference type="VEuPathDB" id="MicrosporidiaDB:DI09_9p190"/>
<comment type="caution">
    <text evidence="5">The sequence shown here is derived from an EMBL/GenBank/DDBJ whole genome shotgun (WGS) entry which is preliminary data.</text>
</comment>
<dbReference type="InterPro" id="IPR020472">
    <property type="entry name" value="WD40_PAC1"/>
</dbReference>
<dbReference type="InterPro" id="IPR019775">
    <property type="entry name" value="WD40_repeat_CS"/>
</dbReference>
<protein>
    <submittedName>
        <fullName evidence="5">Uncharacterized protein</fullName>
    </submittedName>
</protein>
<proteinExistence type="predicted"/>
<dbReference type="AlphaFoldDB" id="A0A098VQF8"/>
<sequence length="422" mass="45095">MLDHNSEPESSEDSFLGSDDQALSISKPGHLLLGDMDDQEIMSSLAISDGEPDQECADEQSTDMSHDQIIFEDDSCNSFYGHNNNPIYALAVLKSHVISGGGDDRCFCWDPSADPPAPIYPKAFSKPKFTDSISAVAISHDAELCAAGCLSGQVAVWKVSSNGASLLGLFDGPSDITSLQFHPKGYILMASGEDGTIWLWSLPSGNCLTVLSTDSFAILKASFYPQSGKYVVSSSADGSVRVWDPKSSLPKSKFSTGSAVNTIDLFESTTDCTKFILAGCEDGRVSLLHGVTCALLKEQCDLHENSVEIVAFAKRGENLYALSCCLGGILAIVEVPSLALRNQCVHPFGITTLKVISNETLFVAVTGSTDGKVRVWDILSGSLLRTLMGHQDTILDLSYIASSQQLVSASDDGCCLVFNLNN</sequence>
<dbReference type="EMBL" id="JMKJ01000612">
    <property type="protein sequence ID" value="KGG49936.1"/>
    <property type="molecule type" value="Genomic_DNA"/>
</dbReference>
<evidence type="ECO:0000256" key="4">
    <source>
        <dbReference type="SAM" id="MobiDB-lite"/>
    </source>
</evidence>
<dbReference type="Pfam" id="PF00400">
    <property type="entry name" value="WD40"/>
    <property type="match status" value="5"/>
</dbReference>
<dbReference type="GeneID" id="25261169"/>
<dbReference type="RefSeq" id="XP_013236363.1">
    <property type="nucleotide sequence ID" value="XM_013380909.1"/>
</dbReference>
<dbReference type="InterPro" id="IPR001680">
    <property type="entry name" value="WD40_rpt"/>
</dbReference>
<organism evidence="5 6">
    <name type="scientific">Mitosporidium daphniae</name>
    <dbReference type="NCBI Taxonomy" id="1485682"/>
    <lineage>
        <taxon>Eukaryota</taxon>
        <taxon>Fungi</taxon>
        <taxon>Fungi incertae sedis</taxon>
        <taxon>Microsporidia</taxon>
        <taxon>Mitosporidium</taxon>
    </lineage>
</organism>
<feature type="repeat" description="WD" evidence="3">
    <location>
        <begin position="365"/>
        <end position="386"/>
    </location>
</feature>
<dbReference type="PRINTS" id="PR00320">
    <property type="entry name" value="GPROTEINBRPT"/>
</dbReference>
<dbReference type="PROSITE" id="PS50294">
    <property type="entry name" value="WD_REPEATS_REGION"/>
    <property type="match status" value="3"/>
</dbReference>
<evidence type="ECO:0000313" key="6">
    <source>
        <dbReference type="Proteomes" id="UP000029725"/>
    </source>
</evidence>
<evidence type="ECO:0000313" key="5">
    <source>
        <dbReference type="EMBL" id="KGG49936.1"/>
    </source>
</evidence>
<accession>A0A098VQF8</accession>
<feature type="region of interest" description="Disordered" evidence="4">
    <location>
        <begin position="1"/>
        <end position="21"/>
    </location>
</feature>
<evidence type="ECO:0000256" key="3">
    <source>
        <dbReference type="PROSITE-ProRule" id="PRU00221"/>
    </source>
</evidence>
<dbReference type="Gene3D" id="2.130.10.10">
    <property type="entry name" value="YVTN repeat-like/Quinoprotein amine dehydrogenase"/>
    <property type="match status" value="1"/>
</dbReference>
<feature type="repeat" description="WD" evidence="3">
    <location>
        <begin position="169"/>
        <end position="210"/>
    </location>
</feature>
<evidence type="ECO:0000256" key="2">
    <source>
        <dbReference type="ARBA" id="ARBA00022737"/>
    </source>
</evidence>
<name>A0A098VQF8_9MICR</name>
<dbReference type="Proteomes" id="UP000029725">
    <property type="component" value="Unassembled WGS sequence"/>
</dbReference>
<dbReference type="SMART" id="SM00320">
    <property type="entry name" value="WD40"/>
    <property type="match status" value="6"/>
</dbReference>
<feature type="repeat" description="WD" evidence="3">
    <location>
        <begin position="387"/>
        <end position="422"/>
    </location>
</feature>